<dbReference type="OrthoDB" id="9814362at2"/>
<organism evidence="6 7">
    <name type="scientific">Salipiger bermudensis (strain DSM 26914 / JCM 13377 / KCTC 12554 / HTCC2601)</name>
    <name type="common">Pelagibaca bermudensis</name>
    <dbReference type="NCBI Taxonomy" id="314265"/>
    <lineage>
        <taxon>Bacteria</taxon>
        <taxon>Pseudomonadati</taxon>
        <taxon>Pseudomonadota</taxon>
        <taxon>Alphaproteobacteria</taxon>
        <taxon>Rhodobacterales</taxon>
        <taxon>Roseobacteraceae</taxon>
        <taxon>Salipiger</taxon>
    </lineage>
</organism>
<dbReference type="SMART" id="SM00283">
    <property type="entry name" value="MA"/>
    <property type="match status" value="1"/>
</dbReference>
<dbReference type="GO" id="GO:0004888">
    <property type="term" value="F:transmembrane signaling receptor activity"/>
    <property type="evidence" value="ECO:0007669"/>
    <property type="project" value="InterPro"/>
</dbReference>
<dbReference type="GO" id="GO:0016020">
    <property type="term" value="C:membrane"/>
    <property type="evidence" value="ECO:0007669"/>
    <property type="project" value="InterPro"/>
</dbReference>
<keyword evidence="1" id="KW-0145">Chemotaxis</keyword>
<dbReference type="AlphaFoldDB" id="Q0FKX6"/>
<dbReference type="SUPFAM" id="SSF158472">
    <property type="entry name" value="HAMP domain-like"/>
    <property type="match status" value="1"/>
</dbReference>
<evidence type="ECO:0000259" key="4">
    <source>
        <dbReference type="PROSITE" id="PS50111"/>
    </source>
</evidence>
<evidence type="ECO:0000256" key="1">
    <source>
        <dbReference type="ARBA" id="ARBA00022500"/>
    </source>
</evidence>
<dbReference type="PROSITE" id="PS50885">
    <property type="entry name" value="HAMP"/>
    <property type="match status" value="2"/>
</dbReference>
<dbReference type="InterPro" id="IPR013587">
    <property type="entry name" value="Nitrate/nitrite_sensing"/>
</dbReference>
<dbReference type="InterPro" id="IPR004089">
    <property type="entry name" value="MCPsignal_dom"/>
</dbReference>
<dbReference type="SUPFAM" id="SSF58104">
    <property type="entry name" value="Methyl-accepting chemotaxis protein (MCP) signaling domain"/>
    <property type="match status" value="1"/>
</dbReference>
<feature type="domain" description="HAMP" evidence="5">
    <location>
        <begin position="392"/>
        <end position="438"/>
    </location>
</feature>
<protein>
    <submittedName>
        <fullName evidence="6">Methyl-accepting chemotaxis protein</fullName>
    </submittedName>
</protein>
<dbReference type="GO" id="GO:0006935">
    <property type="term" value="P:chemotaxis"/>
    <property type="evidence" value="ECO:0007669"/>
    <property type="project" value="UniProtKB-KW"/>
</dbReference>
<accession>Q0FKX6</accession>
<dbReference type="EMBL" id="AATQ01000036">
    <property type="protein sequence ID" value="EAU44884.1"/>
    <property type="molecule type" value="Genomic_DNA"/>
</dbReference>
<dbReference type="InterPro" id="IPR004090">
    <property type="entry name" value="Chemotax_Me-accpt_rcpt"/>
</dbReference>
<comment type="caution">
    <text evidence="6">The sequence shown here is derived from an EMBL/GenBank/DDBJ whole genome shotgun (WGS) entry which is preliminary data.</text>
</comment>
<evidence type="ECO:0000256" key="3">
    <source>
        <dbReference type="PROSITE-ProRule" id="PRU00284"/>
    </source>
</evidence>
<evidence type="ECO:0000313" key="6">
    <source>
        <dbReference type="EMBL" id="EAU44884.1"/>
    </source>
</evidence>
<dbReference type="HOGENOM" id="CLU_000445_107_22_5"/>
<sequence>MSLRLMLLSAIAPLLLLVLYLAGNGLSSLSQLSQRERMVSQVAAESGAVADLVHELQKERGYSAGFSSSLGRNFRTELAAQREATDAAIESHLADRAVLSDVAPEQVATVDDGMAALAKRRKQIDALALTVPELAGYYTGIIETLMAASSRVRLGAGGDPGATLMEAAELVALAKESAGLERAMGAAGLGGTRFADPVHRRFTDLGARQRAFLTRAEAVLGRPGFVAGLTDAPAARRLEPMRQAIVALPYGGERGRLTAPAWFAASTAWIDDLRRAEAALVAELAELTAAGAAEAGQALRFEALLTAGVALLSTGFALFQSELVTRRLRRLTAVMNEVIGGQFEVWVPHIKARGEIGMMARSIYRFKQITRAATERREQEEATLHDKHRQVVELVTEGLNALAHARLTLRFDAPLAPEYDSIRTDFNTATARLREVMLTLAGTVSELRDQASDMRVSASDLADRTTRQVEMIARTSDTVSGLTETLRQTSGSLRDAKDLADGARERADLSGGVVDRAVNAMDRIADSSGRIAQITGVIEDISFQTNLLALNAGVEAARAGESGKGFAVVAMEVQSLAGRSADAALEIKALIEESAAEVKSGVDLVGETGRALQTILEQIRKVDEVLSGVSTAADGQSRELEEINDAIRRLNELTAQNGTAAEGSRDSSHEIAERVQHLAALVSEFELEASGPEDNLRAA</sequence>
<dbReference type="Pfam" id="PF00015">
    <property type="entry name" value="MCPsignal"/>
    <property type="match status" value="1"/>
</dbReference>
<dbReference type="CDD" id="cd11386">
    <property type="entry name" value="MCP_signal"/>
    <property type="match status" value="1"/>
</dbReference>
<dbReference type="STRING" id="314265.R2601_11129"/>
<dbReference type="Pfam" id="PF08376">
    <property type="entry name" value="NIT"/>
    <property type="match status" value="1"/>
</dbReference>
<dbReference type="Proteomes" id="UP000006230">
    <property type="component" value="Unassembled WGS sequence"/>
</dbReference>
<gene>
    <name evidence="6" type="ORF">R2601_11129</name>
</gene>
<keyword evidence="3" id="KW-0807">Transducer</keyword>
<dbReference type="InterPro" id="IPR051310">
    <property type="entry name" value="MCP_chemotaxis"/>
</dbReference>
<dbReference type="GO" id="GO:0007165">
    <property type="term" value="P:signal transduction"/>
    <property type="evidence" value="ECO:0007669"/>
    <property type="project" value="UniProtKB-KW"/>
</dbReference>
<proteinExistence type="inferred from homology"/>
<comment type="similarity">
    <text evidence="2">Belongs to the methyl-accepting chemotaxis (MCP) protein family.</text>
</comment>
<dbReference type="InterPro" id="IPR003660">
    <property type="entry name" value="HAMP_dom"/>
</dbReference>
<evidence type="ECO:0000313" key="7">
    <source>
        <dbReference type="Proteomes" id="UP000006230"/>
    </source>
</evidence>
<dbReference type="Gene3D" id="6.10.340.10">
    <property type="match status" value="1"/>
</dbReference>
<keyword evidence="7" id="KW-1185">Reference proteome</keyword>
<name>Q0FKX6_SALBH</name>
<reference evidence="6 7" key="1">
    <citation type="journal article" date="2010" name="J. Bacteriol.">
        <title>Genome sequences of Pelagibaca bermudensis HTCC2601T and Maritimibacter alkaliphilus HTCC2654T, the type strains of two marine Roseobacter genera.</title>
        <authorList>
            <person name="Thrash J.C."/>
            <person name="Cho J.C."/>
            <person name="Ferriera S."/>
            <person name="Johnson J."/>
            <person name="Vergin K.L."/>
            <person name="Giovannoni S.J."/>
        </authorList>
    </citation>
    <scope>NUCLEOTIDE SEQUENCE [LARGE SCALE GENOMIC DNA]</scope>
    <source>
        <strain evidence="7">DSM 26914 / JCM 13377 / KCTC 12554 / HTCC2601</strain>
    </source>
</reference>
<feature type="domain" description="HAMP" evidence="5">
    <location>
        <begin position="322"/>
        <end position="375"/>
    </location>
</feature>
<dbReference type="CDD" id="cd06225">
    <property type="entry name" value="HAMP"/>
    <property type="match status" value="1"/>
</dbReference>
<dbReference type="PANTHER" id="PTHR43531">
    <property type="entry name" value="PROTEIN ICFG"/>
    <property type="match status" value="1"/>
</dbReference>
<dbReference type="RefSeq" id="WP_007793637.1">
    <property type="nucleotide sequence ID" value="NZ_DS022276.1"/>
</dbReference>
<dbReference type="Gene3D" id="1.10.287.950">
    <property type="entry name" value="Methyl-accepting chemotaxis protein"/>
    <property type="match status" value="1"/>
</dbReference>
<evidence type="ECO:0000259" key="5">
    <source>
        <dbReference type="PROSITE" id="PS50885"/>
    </source>
</evidence>
<feature type="domain" description="Methyl-accepting transducer" evidence="4">
    <location>
        <begin position="443"/>
        <end position="672"/>
    </location>
</feature>
<dbReference type="PROSITE" id="PS50111">
    <property type="entry name" value="CHEMOTAXIS_TRANSDUC_2"/>
    <property type="match status" value="1"/>
</dbReference>
<dbReference type="eggNOG" id="COG0840">
    <property type="taxonomic scope" value="Bacteria"/>
</dbReference>
<dbReference type="PRINTS" id="PR00260">
    <property type="entry name" value="CHEMTRNSDUCR"/>
</dbReference>
<evidence type="ECO:0000256" key="2">
    <source>
        <dbReference type="ARBA" id="ARBA00029447"/>
    </source>
</evidence>
<dbReference type="PANTHER" id="PTHR43531:SF11">
    <property type="entry name" value="METHYL-ACCEPTING CHEMOTAXIS PROTEIN 3"/>
    <property type="match status" value="1"/>
</dbReference>